<keyword evidence="3" id="KW-0732">Signal</keyword>
<keyword evidence="6" id="KW-1185">Reference proteome</keyword>
<dbReference type="Pfam" id="PF01738">
    <property type="entry name" value="DLH"/>
    <property type="match status" value="1"/>
</dbReference>
<comment type="caution">
    <text evidence="5">The sequence shown here is derived from an EMBL/GenBank/DDBJ whole genome shotgun (WGS) entry which is preliminary data.</text>
</comment>
<evidence type="ECO:0000256" key="2">
    <source>
        <dbReference type="SAM" id="MobiDB-lite"/>
    </source>
</evidence>
<evidence type="ECO:0000256" key="3">
    <source>
        <dbReference type="SAM" id="SignalP"/>
    </source>
</evidence>
<dbReference type="InterPro" id="IPR050300">
    <property type="entry name" value="GDXG_lipolytic_enzyme"/>
</dbReference>
<dbReference type="GO" id="GO:0016787">
    <property type="term" value="F:hydrolase activity"/>
    <property type="evidence" value="ECO:0007669"/>
    <property type="project" value="UniProtKB-KW"/>
</dbReference>
<evidence type="ECO:0000313" key="5">
    <source>
        <dbReference type="EMBL" id="NHO67360.1"/>
    </source>
</evidence>
<reference evidence="5" key="1">
    <citation type="submission" date="2020-03" db="EMBL/GenBank/DDBJ databases">
        <authorList>
            <person name="Guo F."/>
        </authorList>
    </citation>
    <scope>NUCLEOTIDE SEQUENCE</scope>
    <source>
        <strain evidence="5">JCM 30134</strain>
    </source>
</reference>
<name>A0A9E5MN96_9GAMM</name>
<dbReference type="RefSeq" id="WP_167189903.1">
    <property type="nucleotide sequence ID" value="NZ_JAAONZ010000016.1"/>
</dbReference>
<evidence type="ECO:0000313" key="6">
    <source>
        <dbReference type="Proteomes" id="UP000787472"/>
    </source>
</evidence>
<feature type="domain" description="Dienelactone hydrolase" evidence="4">
    <location>
        <begin position="108"/>
        <end position="288"/>
    </location>
</feature>
<protein>
    <submittedName>
        <fullName evidence="5">Alpha/beta hydrolase</fullName>
    </submittedName>
</protein>
<proteinExistence type="predicted"/>
<feature type="chain" id="PRO_5039683633" evidence="3">
    <location>
        <begin position="20"/>
        <end position="312"/>
    </location>
</feature>
<dbReference type="PANTHER" id="PTHR48081">
    <property type="entry name" value="AB HYDROLASE SUPERFAMILY PROTEIN C4A8.06C"/>
    <property type="match status" value="1"/>
</dbReference>
<feature type="signal peptide" evidence="3">
    <location>
        <begin position="1"/>
        <end position="19"/>
    </location>
</feature>
<feature type="compositionally biased region" description="Basic and acidic residues" evidence="2">
    <location>
        <begin position="153"/>
        <end position="166"/>
    </location>
</feature>
<dbReference type="Gene3D" id="3.40.50.1820">
    <property type="entry name" value="alpha/beta hydrolase"/>
    <property type="match status" value="1"/>
</dbReference>
<dbReference type="InterPro" id="IPR002925">
    <property type="entry name" value="Dienelactn_hydro"/>
</dbReference>
<dbReference type="AlphaFoldDB" id="A0A9E5MN96"/>
<feature type="region of interest" description="Disordered" evidence="2">
    <location>
        <begin position="146"/>
        <end position="166"/>
    </location>
</feature>
<accession>A0A9E5MN96</accession>
<evidence type="ECO:0000259" key="4">
    <source>
        <dbReference type="Pfam" id="PF01738"/>
    </source>
</evidence>
<evidence type="ECO:0000256" key="1">
    <source>
        <dbReference type="ARBA" id="ARBA00022801"/>
    </source>
</evidence>
<dbReference type="PANTHER" id="PTHR48081:SF6">
    <property type="entry name" value="PEPTIDASE S9 PROLYL OLIGOPEPTIDASE CATALYTIC DOMAIN-CONTAINING PROTEIN"/>
    <property type="match status" value="1"/>
</dbReference>
<keyword evidence="1 5" id="KW-0378">Hydrolase</keyword>
<organism evidence="5 6">
    <name type="scientific">Pseudomaricurvus hydrocarbonicus</name>
    <dbReference type="NCBI Taxonomy" id="1470433"/>
    <lineage>
        <taxon>Bacteria</taxon>
        <taxon>Pseudomonadati</taxon>
        <taxon>Pseudomonadota</taxon>
        <taxon>Gammaproteobacteria</taxon>
        <taxon>Cellvibrionales</taxon>
        <taxon>Cellvibrionaceae</taxon>
        <taxon>Pseudomaricurvus</taxon>
    </lineage>
</organism>
<dbReference type="Proteomes" id="UP000787472">
    <property type="component" value="Unassembled WGS sequence"/>
</dbReference>
<dbReference type="EMBL" id="JAAONZ010000016">
    <property type="protein sequence ID" value="NHO67360.1"/>
    <property type="molecule type" value="Genomic_DNA"/>
</dbReference>
<sequence>MKSVFVLLSALLVSGVSWAQSGFELKRIDTPPQTDAIPLYEPGEIPESNIIERWNLLDRNDGNESRRVRNVTWPTITPVLPAEEDATGLAVIVAPGGAYKVLAIDKEGFDIAKRLAEQGVAAFVLKYRINETPDDESEIMRQIAENAANSGNRSDKKSAKEPAKIEEPRAGADALQALRLIRARASEWGVDPERVGFIGFSAGAMTGLQTVITGKADEQADFLGYIYGPMKSVSVPEYSPPMFSAIAMDDALFSGQGFGIINAWRDAGISVELHAYERGGHGFGAGKPGTTTEGIMDQFMLWLKSRNLLSAQ</sequence>
<gene>
    <name evidence="5" type="ORF">G8770_17585</name>
</gene>
<dbReference type="InterPro" id="IPR029058">
    <property type="entry name" value="AB_hydrolase_fold"/>
</dbReference>
<dbReference type="SUPFAM" id="SSF53474">
    <property type="entry name" value="alpha/beta-Hydrolases"/>
    <property type="match status" value="1"/>
</dbReference>